<dbReference type="PANTHER" id="PTHR24321">
    <property type="entry name" value="DEHYDROGENASES, SHORT CHAIN"/>
    <property type="match status" value="1"/>
</dbReference>
<protein>
    <submittedName>
        <fullName evidence="3">NAD(P)-binding protein</fullName>
    </submittedName>
</protein>
<dbReference type="InterPro" id="IPR002347">
    <property type="entry name" value="SDR_fam"/>
</dbReference>
<evidence type="ECO:0000256" key="1">
    <source>
        <dbReference type="ARBA" id="ARBA00006484"/>
    </source>
</evidence>
<dbReference type="SUPFAM" id="SSF51735">
    <property type="entry name" value="NAD(P)-binding Rossmann-fold domains"/>
    <property type="match status" value="1"/>
</dbReference>
<dbReference type="InterPro" id="IPR036291">
    <property type="entry name" value="NAD(P)-bd_dom_sf"/>
</dbReference>
<accession>A0A6A6A0B4</accession>
<keyword evidence="2" id="KW-0560">Oxidoreductase</keyword>
<name>A0A6A6A0B4_9PLEO</name>
<sequence length="283" mass="30737">MSHILILLVIRHEEYLRECFGAVGGSGLIGRVVVDHFIAAGAKVSSLDIAYPSDAQAHATQTNLVTIHCDVASEESIQQAFATAIQIYGPVEICIALASLDLSVLEPSSFADASFAQLRRVLDVNVAGTWLTAREWIRGLRQAKRDSKPLNHPNLVIIGSESGHFGERQNAEYSLGKSAVQGGLLMSLRAEVPRQWQGARVNVVAPGPVQTERWFEECKSNPDQYYFEAQATTALCEPVPVKAVAMSILAVASHNFSSHVHGQILNVDGGKQGKVVWTRDEVV</sequence>
<evidence type="ECO:0000313" key="3">
    <source>
        <dbReference type="EMBL" id="KAF2125452.1"/>
    </source>
</evidence>
<evidence type="ECO:0000313" key="4">
    <source>
        <dbReference type="Proteomes" id="UP000799771"/>
    </source>
</evidence>
<gene>
    <name evidence="3" type="ORF">P153DRAFT_434506</name>
</gene>
<comment type="similarity">
    <text evidence="1">Belongs to the short-chain dehydrogenases/reductases (SDR) family.</text>
</comment>
<dbReference type="AlphaFoldDB" id="A0A6A6A0B4"/>
<dbReference type="PANTHER" id="PTHR24321:SF8">
    <property type="entry name" value="ESTRADIOL 17-BETA-DEHYDROGENASE 8-RELATED"/>
    <property type="match status" value="1"/>
</dbReference>
<evidence type="ECO:0000256" key="2">
    <source>
        <dbReference type="ARBA" id="ARBA00023002"/>
    </source>
</evidence>
<dbReference type="Pfam" id="PF13561">
    <property type="entry name" value="adh_short_C2"/>
    <property type="match status" value="1"/>
</dbReference>
<reference evidence="3" key="1">
    <citation type="journal article" date="2020" name="Stud. Mycol.">
        <title>101 Dothideomycetes genomes: a test case for predicting lifestyles and emergence of pathogens.</title>
        <authorList>
            <person name="Haridas S."/>
            <person name="Albert R."/>
            <person name="Binder M."/>
            <person name="Bloem J."/>
            <person name="Labutti K."/>
            <person name="Salamov A."/>
            <person name="Andreopoulos B."/>
            <person name="Baker S."/>
            <person name="Barry K."/>
            <person name="Bills G."/>
            <person name="Bluhm B."/>
            <person name="Cannon C."/>
            <person name="Castanera R."/>
            <person name="Culley D."/>
            <person name="Daum C."/>
            <person name="Ezra D."/>
            <person name="Gonzalez J."/>
            <person name="Henrissat B."/>
            <person name="Kuo A."/>
            <person name="Liang C."/>
            <person name="Lipzen A."/>
            <person name="Lutzoni F."/>
            <person name="Magnuson J."/>
            <person name="Mondo S."/>
            <person name="Nolan M."/>
            <person name="Ohm R."/>
            <person name="Pangilinan J."/>
            <person name="Park H.-J."/>
            <person name="Ramirez L."/>
            <person name="Alfaro M."/>
            <person name="Sun H."/>
            <person name="Tritt A."/>
            <person name="Yoshinaga Y."/>
            <person name="Zwiers L.-H."/>
            <person name="Turgeon B."/>
            <person name="Goodwin S."/>
            <person name="Spatafora J."/>
            <person name="Crous P."/>
            <person name="Grigoriev I."/>
        </authorList>
    </citation>
    <scope>NUCLEOTIDE SEQUENCE</scope>
    <source>
        <strain evidence="3">CBS 119687</strain>
    </source>
</reference>
<dbReference type="Proteomes" id="UP000799771">
    <property type="component" value="Unassembled WGS sequence"/>
</dbReference>
<dbReference type="Gene3D" id="3.40.50.720">
    <property type="entry name" value="NAD(P)-binding Rossmann-like Domain"/>
    <property type="match status" value="1"/>
</dbReference>
<proteinExistence type="inferred from homology"/>
<dbReference type="RefSeq" id="XP_033519844.1">
    <property type="nucleotide sequence ID" value="XM_033673086.1"/>
</dbReference>
<organism evidence="3 4">
    <name type="scientific">Dothidotthia symphoricarpi CBS 119687</name>
    <dbReference type="NCBI Taxonomy" id="1392245"/>
    <lineage>
        <taxon>Eukaryota</taxon>
        <taxon>Fungi</taxon>
        <taxon>Dikarya</taxon>
        <taxon>Ascomycota</taxon>
        <taxon>Pezizomycotina</taxon>
        <taxon>Dothideomycetes</taxon>
        <taxon>Pleosporomycetidae</taxon>
        <taxon>Pleosporales</taxon>
        <taxon>Dothidotthiaceae</taxon>
        <taxon>Dothidotthia</taxon>
    </lineage>
</organism>
<dbReference type="GeneID" id="54413518"/>
<dbReference type="EMBL" id="ML977516">
    <property type="protein sequence ID" value="KAF2125452.1"/>
    <property type="molecule type" value="Genomic_DNA"/>
</dbReference>
<dbReference type="CDD" id="cd05233">
    <property type="entry name" value="SDR_c"/>
    <property type="match status" value="1"/>
</dbReference>
<keyword evidence="4" id="KW-1185">Reference proteome</keyword>
<dbReference type="GO" id="GO:0016491">
    <property type="term" value="F:oxidoreductase activity"/>
    <property type="evidence" value="ECO:0007669"/>
    <property type="project" value="UniProtKB-KW"/>
</dbReference>
<dbReference type="OrthoDB" id="10253736at2759"/>